<feature type="repeat" description="WD" evidence="9">
    <location>
        <begin position="420"/>
        <end position="461"/>
    </location>
</feature>
<feature type="region of interest" description="Disordered" evidence="10">
    <location>
        <begin position="1"/>
        <end position="85"/>
    </location>
</feature>
<comment type="similarity">
    <text evidence="7">Belongs to the WD repeat UTP18 family.</text>
</comment>
<reference evidence="11 12" key="1">
    <citation type="journal article" date="2019" name="Sci. Rep.">
        <title>Comparative genomics of chytrid fungi reveal insights into the obligate biotrophic and pathogenic lifestyle of Synchytrium endobioticum.</title>
        <authorList>
            <person name="van de Vossenberg B.T.L.H."/>
            <person name="Warris S."/>
            <person name="Nguyen H.D.T."/>
            <person name="van Gent-Pelzer M.P.E."/>
            <person name="Joly D.L."/>
            <person name="van de Geest H.C."/>
            <person name="Bonants P.J.M."/>
            <person name="Smith D.S."/>
            <person name="Levesque C.A."/>
            <person name="van der Lee T.A.J."/>
        </authorList>
    </citation>
    <scope>NUCLEOTIDE SEQUENCE [LARGE SCALE GENOMIC DNA]</scope>
    <source>
        <strain evidence="11 12">CBS 809.83</strain>
    </source>
</reference>
<accession>A0A507EDD6</accession>
<evidence type="ECO:0000256" key="3">
    <source>
        <dbReference type="ARBA" id="ARBA00022553"/>
    </source>
</evidence>
<evidence type="ECO:0000256" key="1">
    <source>
        <dbReference type="ARBA" id="ARBA00004604"/>
    </source>
</evidence>
<dbReference type="GO" id="GO:0032040">
    <property type="term" value="C:small-subunit processome"/>
    <property type="evidence" value="ECO:0007669"/>
    <property type="project" value="TreeGrafter"/>
</dbReference>
<keyword evidence="12" id="KW-1185">Reference proteome</keyword>
<keyword evidence="4 9" id="KW-0853">WD repeat</keyword>
<organism evidence="11 12">
    <name type="scientific">Powellomyces hirtus</name>
    <dbReference type="NCBI Taxonomy" id="109895"/>
    <lineage>
        <taxon>Eukaryota</taxon>
        <taxon>Fungi</taxon>
        <taxon>Fungi incertae sedis</taxon>
        <taxon>Chytridiomycota</taxon>
        <taxon>Chytridiomycota incertae sedis</taxon>
        <taxon>Chytridiomycetes</taxon>
        <taxon>Spizellomycetales</taxon>
        <taxon>Powellomycetaceae</taxon>
        <taxon>Powellomyces</taxon>
    </lineage>
</organism>
<keyword evidence="2" id="KW-0698">rRNA processing</keyword>
<evidence type="ECO:0000256" key="2">
    <source>
        <dbReference type="ARBA" id="ARBA00022552"/>
    </source>
</evidence>
<gene>
    <name evidence="11" type="ORF">PhCBS80983_g01165</name>
</gene>
<dbReference type="AlphaFoldDB" id="A0A507EDD6"/>
<dbReference type="PROSITE" id="PS50082">
    <property type="entry name" value="WD_REPEATS_2"/>
    <property type="match status" value="1"/>
</dbReference>
<sequence>MADSTSHVAVPERPRKRKAQAANPVEPPILPTEVTEVSATFSTKKPKKKNKNAKVPPTASEARGALLNDRGAYDLGNTVSEKKDDEELELEDLVFGGLLEGPKIGREYRGLVDSESSWLGSAPDADVETPSETGGDLNESNEEDFGFFIDTGGVEIADDPTHVTIGKDGGEKMDPTSELSTDIPAAWEDDDNVPVNIVDKKRLRKLRLDYSETTLSGKEYEARLRKQFQRIHPTPQWAEISIREQKNGDSSDDLLKILRTSMGIVDTQRQTRVLNPDFLEVVRLKDANQMAYSQAVVQSVQFHPKAPVLLTAGYDKTLRLFQIDGKVNPKIQSIYIKDLPIHQATFTPDGQEILITGKRKYFYTYNVEAGVVNRISGIRGQDEDNYSKSYVSPDSKFLVFAGRDGHMMVVAKDTKQWVGNMKMNGAVTSIDFSADGRSLYSFGGDGEVYQWDLGSRKCVHRFFDEGCVKATTLAVSGGSGYIATGSDSGVVNLYDQASCFASSNPAPQKAILNLTTSVTTLKFNHDSQILAMASREKKDSLRLLHVPTRRVFKNWPTAQTPLGYVNSLDFSPGGGYVAVGNDKGKVLLYRLNAYDAI</sequence>
<dbReference type="SUPFAM" id="SSF50978">
    <property type="entry name" value="WD40 repeat-like"/>
    <property type="match status" value="1"/>
</dbReference>
<keyword evidence="3" id="KW-0597">Phosphoprotein</keyword>
<evidence type="ECO:0000256" key="10">
    <source>
        <dbReference type="SAM" id="MobiDB-lite"/>
    </source>
</evidence>
<dbReference type="PANTHER" id="PTHR18359:SF0">
    <property type="entry name" value="U3 SMALL NUCLEOLAR RNA-ASSOCIATED PROTEIN 18 HOMOLOG"/>
    <property type="match status" value="1"/>
</dbReference>
<keyword evidence="6" id="KW-0539">Nucleus</keyword>
<dbReference type="FunFam" id="2.130.10.10:FF:000121">
    <property type="entry name" value="U3 small nucleolar RNA-associated protein 18 homolog"/>
    <property type="match status" value="1"/>
</dbReference>
<dbReference type="InterPro" id="IPR045161">
    <property type="entry name" value="Utp18"/>
</dbReference>
<dbReference type="Proteomes" id="UP000318582">
    <property type="component" value="Unassembled WGS sequence"/>
</dbReference>
<evidence type="ECO:0000313" key="11">
    <source>
        <dbReference type="EMBL" id="TPX61365.1"/>
    </source>
</evidence>
<evidence type="ECO:0000313" key="12">
    <source>
        <dbReference type="Proteomes" id="UP000318582"/>
    </source>
</evidence>
<keyword evidence="5" id="KW-0677">Repeat</keyword>
<dbReference type="Pfam" id="PF00400">
    <property type="entry name" value="WD40"/>
    <property type="match status" value="3"/>
</dbReference>
<dbReference type="GO" id="GO:0006364">
    <property type="term" value="P:rRNA processing"/>
    <property type="evidence" value="ECO:0007669"/>
    <property type="project" value="UniProtKB-KW"/>
</dbReference>
<evidence type="ECO:0000256" key="9">
    <source>
        <dbReference type="PROSITE-ProRule" id="PRU00221"/>
    </source>
</evidence>
<evidence type="ECO:0000256" key="8">
    <source>
        <dbReference type="ARBA" id="ARBA00074442"/>
    </source>
</evidence>
<proteinExistence type="inferred from homology"/>
<dbReference type="EMBL" id="QEAQ01000008">
    <property type="protein sequence ID" value="TPX61365.1"/>
    <property type="molecule type" value="Genomic_DNA"/>
</dbReference>
<comment type="subcellular location">
    <subcellularLocation>
        <location evidence="1">Nucleus</location>
        <location evidence="1">Nucleolus</location>
    </subcellularLocation>
</comment>
<dbReference type="SMART" id="SM00320">
    <property type="entry name" value="WD40"/>
    <property type="match status" value="5"/>
</dbReference>
<evidence type="ECO:0000256" key="7">
    <source>
        <dbReference type="ARBA" id="ARBA00025767"/>
    </source>
</evidence>
<evidence type="ECO:0000256" key="4">
    <source>
        <dbReference type="ARBA" id="ARBA00022574"/>
    </source>
</evidence>
<protein>
    <recommendedName>
        <fullName evidence="8">U3 small nucleolar RNA-associated protein 18 homolog</fullName>
    </recommendedName>
</protein>
<dbReference type="Gene3D" id="2.130.10.10">
    <property type="entry name" value="YVTN repeat-like/Quinoprotein amine dehydrogenase"/>
    <property type="match status" value="1"/>
</dbReference>
<dbReference type="PANTHER" id="PTHR18359">
    <property type="entry name" value="WD-REPEAT PROTEIN-RELATED"/>
    <property type="match status" value="1"/>
</dbReference>
<evidence type="ECO:0000256" key="5">
    <source>
        <dbReference type="ARBA" id="ARBA00022737"/>
    </source>
</evidence>
<dbReference type="InterPro" id="IPR001680">
    <property type="entry name" value="WD40_rpt"/>
</dbReference>
<dbReference type="STRING" id="109895.A0A507EDD6"/>
<dbReference type="InterPro" id="IPR036322">
    <property type="entry name" value="WD40_repeat_dom_sf"/>
</dbReference>
<name>A0A507EDD6_9FUNG</name>
<feature type="region of interest" description="Disordered" evidence="10">
    <location>
        <begin position="117"/>
        <end position="141"/>
    </location>
</feature>
<dbReference type="InterPro" id="IPR015943">
    <property type="entry name" value="WD40/YVTN_repeat-like_dom_sf"/>
</dbReference>
<evidence type="ECO:0000256" key="6">
    <source>
        <dbReference type="ARBA" id="ARBA00023242"/>
    </source>
</evidence>
<comment type="caution">
    <text evidence="11">The sequence shown here is derived from an EMBL/GenBank/DDBJ whole genome shotgun (WGS) entry which is preliminary data.</text>
</comment>
<dbReference type="GO" id="GO:0034388">
    <property type="term" value="C:Pwp2p-containing subcomplex of 90S preribosome"/>
    <property type="evidence" value="ECO:0007669"/>
    <property type="project" value="TreeGrafter"/>
</dbReference>